<evidence type="ECO:0000313" key="2">
    <source>
        <dbReference type="EMBL" id="AND69926.1"/>
    </source>
</evidence>
<dbReference type="KEGG" id="dtx:ATSB10_24720"/>
<dbReference type="Proteomes" id="UP000077255">
    <property type="component" value="Chromosome"/>
</dbReference>
<feature type="chain" id="PRO_5007817641" evidence="1">
    <location>
        <begin position="21"/>
        <end position="166"/>
    </location>
</feature>
<dbReference type="RefSeq" id="WP_063673042.1">
    <property type="nucleotide sequence ID" value="NZ_CP014841.1"/>
</dbReference>
<gene>
    <name evidence="2" type="ORF">ATSB10_24720</name>
</gene>
<dbReference type="AlphaFoldDB" id="A0A160N227"/>
<sequence length="166" mass="17963">MRFRLSLTAMLLASALGASATQAQEPSSFRLPVFSPRGSAVVGLWQVYVSVRPCAAPTALPTQFFAINAFQLGGTLSDANSFPPASRGPGMGVWSYDPVYDKYHTRMQFARFIDGVFDGVQDVRTDLTLSPDRQHTVARVHALVLNVDGSTRVELCGSAVGDRQNL</sequence>
<reference evidence="2 3" key="1">
    <citation type="submission" date="2016-02" db="EMBL/GenBank/DDBJ databases">
        <title>Complete genome sequencing and analysis of ATSB10, Dyella thiooxydans isolated from rhizosphere soil of sunflower (Helianthus annuus L.).</title>
        <authorList>
            <person name="Lee Y."/>
            <person name="Hwangbo K."/>
            <person name="Chung H."/>
            <person name="Yoo J."/>
            <person name="Kim K.Y."/>
            <person name="Sa T.M."/>
            <person name="Um Y."/>
            <person name="Madhaiyan M."/>
        </authorList>
    </citation>
    <scope>NUCLEOTIDE SEQUENCE [LARGE SCALE GENOMIC DNA]</scope>
    <source>
        <strain evidence="2 3">ATSB10</strain>
    </source>
</reference>
<feature type="signal peptide" evidence="1">
    <location>
        <begin position="1"/>
        <end position="20"/>
    </location>
</feature>
<name>A0A160N227_9GAMM</name>
<keyword evidence="1" id="KW-0732">Signal</keyword>
<proteinExistence type="predicted"/>
<accession>A0A160N227</accession>
<organism evidence="2 3">
    <name type="scientific">Dyella thiooxydans</name>
    <dbReference type="NCBI Taxonomy" id="445710"/>
    <lineage>
        <taxon>Bacteria</taxon>
        <taxon>Pseudomonadati</taxon>
        <taxon>Pseudomonadota</taxon>
        <taxon>Gammaproteobacteria</taxon>
        <taxon>Lysobacterales</taxon>
        <taxon>Rhodanobacteraceae</taxon>
        <taxon>Dyella</taxon>
    </lineage>
</organism>
<evidence type="ECO:0000313" key="3">
    <source>
        <dbReference type="Proteomes" id="UP000077255"/>
    </source>
</evidence>
<protein>
    <submittedName>
        <fullName evidence="2">Uncharacterized protein</fullName>
    </submittedName>
</protein>
<dbReference type="OrthoDB" id="5954634at2"/>
<dbReference type="PATRIC" id="fig|445710.3.peg.2467"/>
<evidence type="ECO:0000256" key="1">
    <source>
        <dbReference type="SAM" id="SignalP"/>
    </source>
</evidence>
<keyword evidence="3" id="KW-1185">Reference proteome</keyword>
<dbReference type="EMBL" id="CP014841">
    <property type="protein sequence ID" value="AND69926.1"/>
    <property type="molecule type" value="Genomic_DNA"/>
</dbReference>